<dbReference type="InterPro" id="IPR058240">
    <property type="entry name" value="rSAM_sf"/>
</dbReference>
<proteinExistence type="predicted"/>
<evidence type="ECO:0008006" key="3">
    <source>
        <dbReference type="Google" id="ProtNLM"/>
    </source>
</evidence>
<dbReference type="Proteomes" id="UP000233649">
    <property type="component" value="Unassembled WGS sequence"/>
</dbReference>
<reference evidence="1 2" key="1">
    <citation type="journal article" date="2017" name="FEMS Microbiol. Ecol.">
        <title>Reconstructed genomes of novel Dehalococcoides mccartyi strains from 1,2,3,4-tetrachlorodibenzo-p-dioxin-dechlorinating enrichment cultures reveal divergent reductive dehalogenase gene profiles.</title>
        <authorList>
            <person name="Dam H.T."/>
            <person name="Vollmers J."/>
            <person name="Kaster A.K."/>
            <person name="Haggblom M.M."/>
        </authorList>
    </citation>
    <scope>NUCLEOTIDE SEQUENCE [LARGE SCALE GENOMIC DNA]</scope>
    <source>
        <strain evidence="1 2">H1-3-2.001</strain>
    </source>
</reference>
<dbReference type="AlphaFoldDB" id="A0A2J1E0M3"/>
<evidence type="ECO:0000313" key="2">
    <source>
        <dbReference type="Proteomes" id="UP000233649"/>
    </source>
</evidence>
<gene>
    <name evidence="1" type="ORF">CVH13_00060</name>
</gene>
<dbReference type="SUPFAM" id="SSF102114">
    <property type="entry name" value="Radical SAM enzymes"/>
    <property type="match status" value="1"/>
</dbReference>
<dbReference type="EMBL" id="PHFD01000017">
    <property type="protein sequence ID" value="PKH48032.1"/>
    <property type="molecule type" value="Genomic_DNA"/>
</dbReference>
<evidence type="ECO:0000313" key="1">
    <source>
        <dbReference type="EMBL" id="PKH48032.1"/>
    </source>
</evidence>
<accession>A0A2J1E0M3</accession>
<organism evidence="1 2">
    <name type="scientific">Dehalococcoides mccartyi</name>
    <dbReference type="NCBI Taxonomy" id="61435"/>
    <lineage>
        <taxon>Bacteria</taxon>
        <taxon>Bacillati</taxon>
        <taxon>Chloroflexota</taxon>
        <taxon>Dehalococcoidia</taxon>
        <taxon>Dehalococcoidales</taxon>
        <taxon>Dehalococcoidaceae</taxon>
        <taxon>Dehalococcoides</taxon>
    </lineage>
</organism>
<protein>
    <recommendedName>
        <fullName evidence="3">Radical SAM protein</fullName>
    </recommendedName>
</protein>
<name>A0A2J1E0M3_9CHLR</name>
<sequence length="293" mass="34680">MDKRIAIYNLYPQYRNYALDKVRTFYTSQGAEVEEYFALRKYDEIWVSSIFAYNRSLIPPECHIGGSGVDLRTELPAEIEAVNPRLNYGFTTRGCIRKCEFCIVPEKEGRIRHDRDLLDLWDGTSRDIVLYDNNILAMPEHFEQVCSDARQNGIRIDFNQGLDYRLLAQEHVDLLKTIRHHELRFAFDSVTQFSSVERTIDLLQRNGINRCLWYVLCGFDTSLEEDLIRLNYLRERNQNAYVMRYNSGRTDIRLTALARWANQHHIFYGMTWVQFLDVPEHQHYKRHIQAIGV</sequence>
<comment type="caution">
    <text evidence="1">The sequence shown here is derived from an EMBL/GenBank/DDBJ whole genome shotgun (WGS) entry which is preliminary data.</text>
</comment>